<sequence length="321" mass="35302">MLNKINLLLQKLMPVITPASVVIGIIFYKSLDDYTFLVPWIFAVMTFTGGLRSNFHDLKNMILHPLPLIVSLISLHFIMPLVAFGTGSFLFPDDPYFITGLILAFVVPTGITSLLWVSVYKGNIVLTLSIILVDTLLSPILVPVVLKWFVGSTVEMNVVAIMKGLLWMIVIPSLFGMFINQFTKKEITEKLSTMLSPFSKLGIGAVVAINSSSIAPYFKGFDAQLIKIMAVVFVLSLMAYAIGWICGLLLKQDQSTTISLMYNNGMRNISTGAVIAIAYFPGPVAIPVIAGILFQQILASMIGSIIEKMQQLSKKPQVFSR</sequence>
<evidence type="ECO:0000313" key="7">
    <source>
        <dbReference type="Proteomes" id="UP001225646"/>
    </source>
</evidence>
<evidence type="ECO:0000256" key="1">
    <source>
        <dbReference type="ARBA" id="ARBA00004141"/>
    </source>
</evidence>
<evidence type="ECO:0000256" key="4">
    <source>
        <dbReference type="ARBA" id="ARBA00023136"/>
    </source>
</evidence>
<dbReference type="Pfam" id="PF01758">
    <property type="entry name" value="SBF"/>
    <property type="match status" value="1"/>
</dbReference>
<feature type="transmembrane region" description="Helical" evidence="5">
    <location>
        <begin position="12"/>
        <end position="28"/>
    </location>
</feature>
<feature type="transmembrane region" description="Helical" evidence="5">
    <location>
        <begin position="124"/>
        <end position="146"/>
    </location>
</feature>
<comment type="caution">
    <text evidence="6">The sequence shown here is derived from an EMBL/GenBank/DDBJ whole genome shotgun (WGS) entry which is preliminary data.</text>
</comment>
<keyword evidence="2 5" id="KW-0812">Transmembrane</keyword>
<evidence type="ECO:0000256" key="5">
    <source>
        <dbReference type="SAM" id="Phobius"/>
    </source>
</evidence>
<dbReference type="InterPro" id="IPR038770">
    <property type="entry name" value="Na+/solute_symporter_sf"/>
</dbReference>
<evidence type="ECO:0000256" key="2">
    <source>
        <dbReference type="ARBA" id="ARBA00022692"/>
    </source>
</evidence>
<dbReference type="EMBL" id="JAUSTR010000047">
    <property type="protein sequence ID" value="MDQ0164089.1"/>
    <property type="molecule type" value="Genomic_DNA"/>
</dbReference>
<dbReference type="PANTHER" id="PTHR10361">
    <property type="entry name" value="SODIUM-BILE ACID COTRANSPORTER"/>
    <property type="match status" value="1"/>
</dbReference>
<reference evidence="6 7" key="1">
    <citation type="submission" date="2023-07" db="EMBL/GenBank/DDBJ databases">
        <title>Genomic Encyclopedia of Type Strains, Phase IV (KMG-IV): sequencing the most valuable type-strain genomes for metagenomic binning, comparative biology and taxonomic classification.</title>
        <authorList>
            <person name="Goeker M."/>
        </authorList>
    </citation>
    <scope>NUCLEOTIDE SEQUENCE [LARGE SCALE GENOMIC DNA]</scope>
    <source>
        <strain evidence="6 7">DSM 19092</strain>
    </source>
</reference>
<dbReference type="InterPro" id="IPR004710">
    <property type="entry name" value="Bilac:Na_transpt"/>
</dbReference>
<dbReference type="Proteomes" id="UP001225646">
    <property type="component" value="Unassembled WGS sequence"/>
</dbReference>
<dbReference type="InterPro" id="IPR002657">
    <property type="entry name" value="BilAc:Na_symport/Acr3"/>
</dbReference>
<dbReference type="PANTHER" id="PTHR10361:SF28">
    <property type="entry name" value="P3 PROTEIN-RELATED"/>
    <property type="match status" value="1"/>
</dbReference>
<feature type="transmembrane region" description="Helical" evidence="5">
    <location>
        <begin position="96"/>
        <end position="117"/>
    </location>
</feature>
<keyword evidence="3 5" id="KW-1133">Transmembrane helix</keyword>
<evidence type="ECO:0000313" key="6">
    <source>
        <dbReference type="EMBL" id="MDQ0164089.1"/>
    </source>
</evidence>
<feature type="transmembrane region" description="Helical" evidence="5">
    <location>
        <begin position="34"/>
        <end position="51"/>
    </location>
</feature>
<feature type="transmembrane region" description="Helical" evidence="5">
    <location>
        <begin position="63"/>
        <end position="84"/>
    </location>
</feature>
<keyword evidence="7" id="KW-1185">Reference proteome</keyword>
<dbReference type="RefSeq" id="WP_419152962.1">
    <property type="nucleotide sequence ID" value="NZ_JAUSTR010000047.1"/>
</dbReference>
<accession>A0ABT9VT85</accession>
<feature type="transmembrane region" description="Helical" evidence="5">
    <location>
        <begin position="201"/>
        <end position="218"/>
    </location>
</feature>
<name>A0ABT9VT85_9BACI</name>
<keyword evidence="4 5" id="KW-0472">Membrane</keyword>
<evidence type="ECO:0000256" key="3">
    <source>
        <dbReference type="ARBA" id="ARBA00022989"/>
    </source>
</evidence>
<feature type="transmembrane region" description="Helical" evidence="5">
    <location>
        <begin position="224"/>
        <end position="250"/>
    </location>
</feature>
<gene>
    <name evidence="6" type="ORF">J2S06_003234</name>
</gene>
<feature type="transmembrane region" description="Helical" evidence="5">
    <location>
        <begin position="158"/>
        <end position="180"/>
    </location>
</feature>
<proteinExistence type="predicted"/>
<dbReference type="Gene3D" id="1.20.1530.20">
    <property type="match status" value="1"/>
</dbReference>
<comment type="subcellular location">
    <subcellularLocation>
        <location evidence="1">Membrane</location>
        <topology evidence="1">Multi-pass membrane protein</topology>
    </subcellularLocation>
</comment>
<protein>
    <submittedName>
        <fullName evidence="6">Na+-dependent transporter</fullName>
    </submittedName>
</protein>
<organism evidence="6 7">
    <name type="scientific">Aeribacillus alveayuensis</name>
    <dbReference type="NCBI Taxonomy" id="279215"/>
    <lineage>
        <taxon>Bacteria</taxon>
        <taxon>Bacillati</taxon>
        <taxon>Bacillota</taxon>
        <taxon>Bacilli</taxon>
        <taxon>Bacillales</taxon>
        <taxon>Bacillaceae</taxon>
        <taxon>Aeribacillus</taxon>
    </lineage>
</organism>